<dbReference type="Pfam" id="PF09851">
    <property type="entry name" value="SHOCT"/>
    <property type="match status" value="1"/>
</dbReference>
<keyword evidence="1" id="KW-0472">Membrane</keyword>
<sequence length="69" mass="7485">MGIGFSGAGVLMMLLIFGGLIALIVWGIGQTSGGNRSGGNRASEILEERFARGEIDRDEFESRRRELGR</sequence>
<proteinExistence type="predicted"/>
<dbReference type="InterPro" id="IPR018649">
    <property type="entry name" value="SHOCT"/>
</dbReference>
<keyword evidence="1" id="KW-0812">Transmembrane</keyword>
<organism evidence="3">
    <name type="scientific">hydrothermal vent metagenome</name>
    <dbReference type="NCBI Taxonomy" id="652676"/>
    <lineage>
        <taxon>unclassified sequences</taxon>
        <taxon>metagenomes</taxon>
        <taxon>ecological metagenomes</taxon>
    </lineage>
</organism>
<feature type="transmembrane region" description="Helical" evidence="1">
    <location>
        <begin position="6"/>
        <end position="28"/>
    </location>
</feature>
<feature type="domain" description="SHOCT" evidence="2">
    <location>
        <begin position="44"/>
        <end position="67"/>
    </location>
</feature>
<gene>
    <name evidence="3" type="ORF">MNBD_ACTINO02-1271</name>
</gene>
<evidence type="ECO:0000256" key="1">
    <source>
        <dbReference type="SAM" id="Phobius"/>
    </source>
</evidence>
<name>A0A3B0SZ69_9ZZZZ</name>
<evidence type="ECO:0000313" key="3">
    <source>
        <dbReference type="EMBL" id="VAW07512.1"/>
    </source>
</evidence>
<evidence type="ECO:0000259" key="2">
    <source>
        <dbReference type="Pfam" id="PF09851"/>
    </source>
</evidence>
<protein>
    <recommendedName>
        <fullName evidence="2">SHOCT domain-containing protein</fullName>
    </recommendedName>
</protein>
<dbReference type="EMBL" id="UOEK01000403">
    <property type="protein sequence ID" value="VAW07512.1"/>
    <property type="molecule type" value="Genomic_DNA"/>
</dbReference>
<reference evidence="3" key="1">
    <citation type="submission" date="2018-06" db="EMBL/GenBank/DDBJ databases">
        <authorList>
            <person name="Zhirakovskaya E."/>
        </authorList>
    </citation>
    <scope>NUCLEOTIDE SEQUENCE</scope>
</reference>
<keyword evidence="1" id="KW-1133">Transmembrane helix</keyword>
<accession>A0A3B0SZ69</accession>
<dbReference type="AlphaFoldDB" id="A0A3B0SZ69"/>